<reference evidence="1" key="1">
    <citation type="journal article" date="2014" name="Front. Microbiol.">
        <title>High frequency of phylogenetically diverse reductive dehalogenase-homologous genes in deep subseafloor sedimentary metagenomes.</title>
        <authorList>
            <person name="Kawai M."/>
            <person name="Futagami T."/>
            <person name="Toyoda A."/>
            <person name="Takaki Y."/>
            <person name="Nishi S."/>
            <person name="Hori S."/>
            <person name="Arai W."/>
            <person name="Tsubouchi T."/>
            <person name="Morono Y."/>
            <person name="Uchiyama I."/>
            <person name="Ito T."/>
            <person name="Fujiyama A."/>
            <person name="Inagaki F."/>
            <person name="Takami H."/>
        </authorList>
    </citation>
    <scope>NUCLEOTIDE SEQUENCE</scope>
    <source>
        <strain evidence="1">Expedition CK06-06</strain>
    </source>
</reference>
<feature type="non-terminal residue" evidence="1">
    <location>
        <position position="104"/>
    </location>
</feature>
<dbReference type="AlphaFoldDB" id="X1VR69"/>
<comment type="caution">
    <text evidence="1">The sequence shown here is derived from an EMBL/GenBank/DDBJ whole genome shotgun (WGS) entry which is preliminary data.</text>
</comment>
<sequence length="104" mass="11360">AEDRKAECKRNFLGITGCSGQEFGAYRESASVHFYLVGYITDGVVFFDTEKDYSMTNTGVWEDLDCSGDAPGAVMLLFDVRLIGTGPLSSGLRKDASAVEQYLK</sequence>
<organism evidence="1">
    <name type="scientific">marine sediment metagenome</name>
    <dbReference type="NCBI Taxonomy" id="412755"/>
    <lineage>
        <taxon>unclassified sequences</taxon>
        <taxon>metagenomes</taxon>
        <taxon>ecological metagenomes</taxon>
    </lineage>
</organism>
<dbReference type="EMBL" id="BARW01041176">
    <property type="protein sequence ID" value="GAJ22927.1"/>
    <property type="molecule type" value="Genomic_DNA"/>
</dbReference>
<accession>X1VR69</accession>
<protein>
    <submittedName>
        <fullName evidence="1">Uncharacterized protein</fullName>
    </submittedName>
</protein>
<name>X1VR69_9ZZZZ</name>
<proteinExistence type="predicted"/>
<gene>
    <name evidence="1" type="ORF">S12H4_61811</name>
</gene>
<evidence type="ECO:0000313" key="1">
    <source>
        <dbReference type="EMBL" id="GAJ22927.1"/>
    </source>
</evidence>
<feature type="non-terminal residue" evidence="1">
    <location>
        <position position="1"/>
    </location>
</feature>